<protein>
    <submittedName>
        <fullName evidence="5">HTH-type transcriptional regulator LutR</fullName>
    </submittedName>
</protein>
<dbReference type="SMART" id="SM00895">
    <property type="entry name" value="FCD"/>
    <property type="match status" value="1"/>
</dbReference>
<evidence type="ECO:0000256" key="3">
    <source>
        <dbReference type="ARBA" id="ARBA00023163"/>
    </source>
</evidence>
<dbReference type="OrthoDB" id="3172099at2"/>
<dbReference type="Pfam" id="PF07729">
    <property type="entry name" value="FCD"/>
    <property type="match status" value="1"/>
</dbReference>
<dbReference type="SUPFAM" id="SSF46785">
    <property type="entry name" value="Winged helix' DNA-binding domain"/>
    <property type="match status" value="1"/>
</dbReference>
<dbReference type="RefSeq" id="WP_068107730.1">
    <property type="nucleotide sequence ID" value="NZ_CP015079.1"/>
</dbReference>
<dbReference type="PATRIC" id="fig|1300347.3.peg.1421"/>
<dbReference type="PROSITE" id="PS50949">
    <property type="entry name" value="HTH_GNTR"/>
    <property type="match status" value="1"/>
</dbReference>
<dbReference type="Gene3D" id="1.20.120.530">
    <property type="entry name" value="GntR ligand-binding domain-like"/>
    <property type="match status" value="1"/>
</dbReference>
<dbReference type="InterPro" id="IPR008920">
    <property type="entry name" value="TF_FadR/GntR_C"/>
</dbReference>
<dbReference type="PANTHER" id="PTHR43537">
    <property type="entry name" value="TRANSCRIPTIONAL REGULATOR, GNTR FAMILY"/>
    <property type="match status" value="1"/>
</dbReference>
<dbReference type="InterPro" id="IPR036390">
    <property type="entry name" value="WH_DNA-bd_sf"/>
</dbReference>
<dbReference type="PANTHER" id="PTHR43537:SF5">
    <property type="entry name" value="UXU OPERON TRANSCRIPTIONAL REGULATOR"/>
    <property type="match status" value="1"/>
</dbReference>
<dbReference type="Gene3D" id="1.10.10.10">
    <property type="entry name" value="Winged helix-like DNA-binding domain superfamily/Winged helix DNA-binding domain"/>
    <property type="match status" value="1"/>
</dbReference>
<dbReference type="InterPro" id="IPR036388">
    <property type="entry name" value="WH-like_DNA-bd_sf"/>
</dbReference>
<organism evidence="5 6">
    <name type="scientific">Nocardioides dokdonensis FR1436</name>
    <dbReference type="NCBI Taxonomy" id="1300347"/>
    <lineage>
        <taxon>Bacteria</taxon>
        <taxon>Bacillati</taxon>
        <taxon>Actinomycetota</taxon>
        <taxon>Actinomycetes</taxon>
        <taxon>Propionibacteriales</taxon>
        <taxon>Nocardioidaceae</taxon>
        <taxon>Nocardioides</taxon>
    </lineage>
</organism>
<evidence type="ECO:0000259" key="4">
    <source>
        <dbReference type="PROSITE" id="PS50949"/>
    </source>
</evidence>
<dbReference type="GO" id="GO:0003677">
    <property type="term" value="F:DNA binding"/>
    <property type="evidence" value="ECO:0007669"/>
    <property type="project" value="UniProtKB-KW"/>
</dbReference>
<dbReference type="SUPFAM" id="SSF48008">
    <property type="entry name" value="GntR ligand-binding domain-like"/>
    <property type="match status" value="1"/>
</dbReference>
<evidence type="ECO:0000313" key="6">
    <source>
        <dbReference type="Proteomes" id="UP000077868"/>
    </source>
</evidence>
<dbReference type="SMART" id="SM00345">
    <property type="entry name" value="HTH_GNTR"/>
    <property type="match status" value="1"/>
</dbReference>
<keyword evidence="3" id="KW-0804">Transcription</keyword>
<evidence type="ECO:0000256" key="1">
    <source>
        <dbReference type="ARBA" id="ARBA00023015"/>
    </source>
</evidence>
<proteinExistence type="predicted"/>
<gene>
    <name evidence="5" type="primary">lutR_1</name>
    <name evidence="5" type="ORF">I601_1423</name>
</gene>
<dbReference type="Proteomes" id="UP000077868">
    <property type="component" value="Chromosome"/>
</dbReference>
<accession>A0A1A9GHQ6</accession>
<dbReference type="STRING" id="1300347.I601_1423"/>
<dbReference type="EMBL" id="CP015079">
    <property type="protein sequence ID" value="ANH37859.1"/>
    <property type="molecule type" value="Genomic_DNA"/>
</dbReference>
<keyword evidence="2" id="KW-0238">DNA-binding</keyword>
<dbReference type="GO" id="GO:0003700">
    <property type="term" value="F:DNA-binding transcription factor activity"/>
    <property type="evidence" value="ECO:0007669"/>
    <property type="project" value="InterPro"/>
</dbReference>
<dbReference type="KEGG" id="ndk:I601_1423"/>
<dbReference type="InterPro" id="IPR000524">
    <property type="entry name" value="Tscrpt_reg_HTH_GntR"/>
</dbReference>
<dbReference type="PRINTS" id="PR00035">
    <property type="entry name" value="HTHGNTR"/>
</dbReference>
<name>A0A1A9GHQ6_9ACTN</name>
<sequence>MSFQQVQTVRLSERIIEQIEAAVATGDLLPGARLPSERELVTQFGASRSTVREALRVLESNGVIRSRHGDPRGPEILPFSSDRLAKQMLMLIHVEQLNLTELVSFRMILDRSANLLAARLRTEDELAAMEQRIEQMAAAIGADDASFSEADFAFHEEVARASRNRLIQVCTEVVRGVVLSLISDRITRSDSSTELMHRSLQHHRDVLAAIRAGDGPLAARMAQNSLYGYYADYVDESERTSLLALLETDDAADALEAEPGQPR</sequence>
<keyword evidence="1" id="KW-0805">Transcription regulation</keyword>
<evidence type="ECO:0000256" key="2">
    <source>
        <dbReference type="ARBA" id="ARBA00023125"/>
    </source>
</evidence>
<dbReference type="CDD" id="cd07377">
    <property type="entry name" value="WHTH_GntR"/>
    <property type="match status" value="1"/>
</dbReference>
<dbReference type="InterPro" id="IPR011711">
    <property type="entry name" value="GntR_C"/>
</dbReference>
<reference evidence="5 6" key="1">
    <citation type="submission" date="2016-03" db="EMBL/GenBank/DDBJ databases">
        <title>Complete genome sequence of a soil Actinobacterium, Nocardioides dokdonensis FR1436.</title>
        <authorList>
            <person name="Kwon S.-K."/>
            <person name="Kim K."/>
            <person name="Kim J.F."/>
        </authorList>
    </citation>
    <scope>NUCLEOTIDE SEQUENCE [LARGE SCALE GENOMIC DNA]</scope>
    <source>
        <strain evidence="5 6">FR1436</strain>
    </source>
</reference>
<dbReference type="Pfam" id="PF00392">
    <property type="entry name" value="GntR"/>
    <property type="match status" value="1"/>
</dbReference>
<dbReference type="AlphaFoldDB" id="A0A1A9GHQ6"/>
<feature type="domain" description="HTH gntR-type" evidence="4">
    <location>
        <begin position="9"/>
        <end position="79"/>
    </location>
</feature>
<keyword evidence="6" id="KW-1185">Reference proteome</keyword>
<evidence type="ECO:0000313" key="5">
    <source>
        <dbReference type="EMBL" id="ANH37859.1"/>
    </source>
</evidence>